<dbReference type="Proteomes" id="UP000011910">
    <property type="component" value="Unassembled WGS sequence"/>
</dbReference>
<proteinExistence type="predicted"/>
<dbReference type="RefSeq" id="WP_009195729.1">
    <property type="nucleotide sequence ID" value="NZ_AODQ01000055.1"/>
</dbReference>
<dbReference type="EMBL" id="AODQ01000055">
    <property type="protein sequence ID" value="EMR02529.1"/>
    <property type="molecule type" value="Genomic_DNA"/>
</dbReference>
<name>M7NVM4_9BACT</name>
<evidence type="ECO:0000313" key="2">
    <source>
        <dbReference type="Proteomes" id="UP000011910"/>
    </source>
</evidence>
<gene>
    <name evidence="1" type="ORF">ADICEAN_02336</name>
</gene>
<comment type="caution">
    <text evidence="1">The sequence shown here is derived from an EMBL/GenBank/DDBJ whole genome shotgun (WGS) entry which is preliminary data.</text>
</comment>
<protein>
    <submittedName>
        <fullName evidence="1">Uncharacterized protein</fullName>
    </submittedName>
</protein>
<dbReference type="AlphaFoldDB" id="M7NVM4"/>
<accession>M7NVM4</accession>
<organism evidence="1 2">
    <name type="scientific">Cesiribacter andamanensis AMV16</name>
    <dbReference type="NCBI Taxonomy" id="1279009"/>
    <lineage>
        <taxon>Bacteria</taxon>
        <taxon>Pseudomonadati</taxon>
        <taxon>Bacteroidota</taxon>
        <taxon>Cytophagia</taxon>
        <taxon>Cytophagales</taxon>
        <taxon>Cesiribacteraceae</taxon>
        <taxon>Cesiribacter</taxon>
    </lineage>
</organism>
<evidence type="ECO:0000313" key="1">
    <source>
        <dbReference type="EMBL" id="EMR02529.1"/>
    </source>
</evidence>
<sequence length="78" mass="8920">MTTNIQAQPQQLNAASTVVTADFTPAEATSHLDQLNELYTRFMNDAVNDAYNPEWVNKVTDMYVDLREVLMQVRDRKA</sequence>
<reference evidence="1 2" key="1">
    <citation type="journal article" date="2013" name="Genome Announc.">
        <title>Draft Genome Sequence of Cesiribacter andamanensis Strain AMV16T, Isolated from a Soil Sample from a Mud Volcano in the Andaman Islands, India.</title>
        <authorList>
            <person name="Shivaji S."/>
            <person name="Ara S."/>
            <person name="Begum Z."/>
            <person name="Srinivas T.N."/>
            <person name="Singh A."/>
            <person name="Kumar Pinnaka A."/>
        </authorList>
    </citation>
    <scope>NUCLEOTIDE SEQUENCE [LARGE SCALE GENOMIC DNA]</scope>
    <source>
        <strain evidence="1 2">AMV16</strain>
    </source>
</reference>
<dbReference type="STRING" id="1279009.ADICEAN_02336"/>
<keyword evidence="2" id="KW-1185">Reference proteome</keyword>